<comment type="caution">
    <text evidence="1">The sequence shown here is derived from an EMBL/GenBank/DDBJ whole genome shotgun (WGS) entry which is preliminary data.</text>
</comment>
<dbReference type="Proteomes" id="UP000633814">
    <property type="component" value="Unassembled WGS sequence"/>
</dbReference>
<reference evidence="1 2" key="1">
    <citation type="submission" date="2021-10" db="EMBL/GenBank/DDBJ databases">
        <title>Alishewanella koreense sp. nov. isolated from seawater of southwestern coast in South Korea and the proposal for the reclassification of Rheinheimera perlucida and Rheinheimera tuosuensis as Arsukibacterium perlucida and Arsukibacterium tuosuensis.</title>
        <authorList>
            <person name="Kim K.H."/>
            <person name="Ruan W."/>
            <person name="Kim K.R."/>
            <person name="Baek J.H."/>
            <person name="Jeon C.O."/>
        </authorList>
    </citation>
    <scope>NUCLEOTIDE SEQUENCE [LARGE SCALE GENOMIC DNA]</scope>
    <source>
        <strain evidence="1 2">16-MA</strain>
    </source>
</reference>
<keyword evidence="2" id="KW-1185">Reference proteome</keyword>
<sequence length="144" mass="16278">LGISMNEMISLDSKYLVEIRLGENHEKVHAAWQDDTNEGFLICYDINLVFDDQTIFQVRPCEVEITGRYPGMALSLEKIESVNCQSSFNALCLPMKVEEVIQNDYLGEGAVNEITLGLVNKSRIIIRHVFPPMTMGVKLEQKNA</sequence>
<evidence type="ECO:0000313" key="1">
    <source>
        <dbReference type="EMBL" id="MCB5228396.1"/>
    </source>
</evidence>
<feature type="non-terminal residue" evidence="1">
    <location>
        <position position="1"/>
    </location>
</feature>
<dbReference type="RefSeq" id="WP_226752450.1">
    <property type="nucleotide sequence ID" value="NZ_JAEINI020000027.1"/>
</dbReference>
<dbReference type="EMBL" id="JAEINI020000027">
    <property type="protein sequence ID" value="MCB5228396.1"/>
    <property type="molecule type" value="Genomic_DNA"/>
</dbReference>
<protein>
    <submittedName>
        <fullName evidence="1">Uncharacterized protein</fullName>
    </submittedName>
</protein>
<accession>A0ABS8C7U6</accession>
<proteinExistence type="predicted"/>
<gene>
    <name evidence="1" type="ORF">JAO78_016450</name>
</gene>
<name>A0ABS8C7U6_9ALTE</name>
<organism evidence="1 2">
    <name type="scientific">Alishewanella maricola</name>
    <dbReference type="NCBI Taxonomy" id="2795740"/>
    <lineage>
        <taxon>Bacteria</taxon>
        <taxon>Pseudomonadati</taxon>
        <taxon>Pseudomonadota</taxon>
        <taxon>Gammaproteobacteria</taxon>
        <taxon>Alteromonadales</taxon>
        <taxon>Alteromonadaceae</taxon>
        <taxon>Alishewanella</taxon>
    </lineage>
</organism>
<evidence type="ECO:0000313" key="2">
    <source>
        <dbReference type="Proteomes" id="UP000633814"/>
    </source>
</evidence>